<evidence type="ECO:0000259" key="20">
    <source>
        <dbReference type="PROSITE" id="PS50209"/>
    </source>
</evidence>
<evidence type="ECO:0000256" key="4">
    <source>
        <dbReference type="ARBA" id="ARBA00022490"/>
    </source>
</evidence>
<evidence type="ECO:0000256" key="15">
    <source>
        <dbReference type="ARBA" id="ARBA00068172"/>
    </source>
</evidence>
<comment type="similarity">
    <text evidence="3 17">Belongs to the peptidase C14A family.</text>
</comment>
<dbReference type="GO" id="GO:0051604">
    <property type="term" value="P:protein maturation"/>
    <property type="evidence" value="ECO:0007669"/>
    <property type="project" value="UniProtKB-ARBA"/>
</dbReference>
<dbReference type="GO" id="GO:0032991">
    <property type="term" value="C:protein-containing complex"/>
    <property type="evidence" value="ECO:0007669"/>
    <property type="project" value="UniProtKB-ARBA"/>
</dbReference>
<dbReference type="GO" id="GO:0005634">
    <property type="term" value="C:nucleus"/>
    <property type="evidence" value="ECO:0007669"/>
    <property type="project" value="UniProtKB-SubCell"/>
</dbReference>
<dbReference type="SUPFAM" id="SSF47986">
    <property type="entry name" value="DEATH domain"/>
    <property type="match status" value="1"/>
</dbReference>
<dbReference type="Pfam" id="PF00656">
    <property type="entry name" value="Peptidase_C14"/>
    <property type="match status" value="1"/>
</dbReference>
<dbReference type="GO" id="GO:0006508">
    <property type="term" value="P:proteolysis"/>
    <property type="evidence" value="ECO:0007669"/>
    <property type="project" value="UniProtKB-KW"/>
</dbReference>
<keyword evidence="8" id="KW-0677">Repeat</keyword>
<reference evidence="21" key="2">
    <citation type="submission" date="2025-08" db="UniProtKB">
        <authorList>
            <consortium name="Ensembl"/>
        </authorList>
    </citation>
    <scope>IDENTIFICATION</scope>
</reference>
<name>A0AAY4AJ32_9TELE</name>
<dbReference type="InterPro" id="IPR011029">
    <property type="entry name" value="DEATH-like_dom_sf"/>
</dbReference>
<evidence type="ECO:0000256" key="13">
    <source>
        <dbReference type="ARBA" id="ARBA00051626"/>
    </source>
</evidence>
<protein>
    <recommendedName>
        <fullName evidence="15">Caspase-8</fullName>
        <ecNumber evidence="14">3.4.22.61</ecNumber>
    </recommendedName>
</protein>
<evidence type="ECO:0000256" key="10">
    <source>
        <dbReference type="ARBA" id="ARBA00022807"/>
    </source>
</evidence>
<dbReference type="InterPro" id="IPR029030">
    <property type="entry name" value="Caspase-like_dom_sf"/>
</dbReference>
<dbReference type="GeneTree" id="ENSGT00940000164225"/>
<dbReference type="InterPro" id="IPR011600">
    <property type="entry name" value="Pept_C14_caspase"/>
</dbReference>
<sequence>MEPNFIRQNKVLLIEVLSADHNLLLQHVQEKRLITTREYNNLRSGHDNAEKVTINLLDMLVNKGDERCAQFRQLLHRDTILETFPRLNDLLRTQQPAVSTENPGIPATEVSGILSRLRTYGEGSAEVGSYTMTSVPLGPCLIINNVNFKDKAPRHGSNEDKNALMDVFSWLGFEVKVLTDLTAQEMKNELEKCSKEVAGDCFVCCILSHGRSNFVLGSDDELLSTEDILSPFKGHNCQTLAGKPKLFFIQACRGTDTQNAVEIQADDPQADARPLSFFFIPADADILVSYATVNNYYSYRNTMTGSWFIQSLCKRLREGSCRGEDILTILTGVNDDVCREQGRHHGKMAKQVPEQCVRLRKRLIFSVPK</sequence>
<evidence type="ECO:0000313" key="22">
    <source>
        <dbReference type="Proteomes" id="UP000694580"/>
    </source>
</evidence>
<dbReference type="PANTHER" id="PTHR48169">
    <property type="entry name" value="DED DOMAIN-CONTAINING PROTEIN"/>
    <property type="match status" value="1"/>
</dbReference>
<evidence type="ECO:0000256" key="16">
    <source>
        <dbReference type="PIRSR" id="PIRSR038001-1"/>
    </source>
</evidence>
<dbReference type="InterPro" id="IPR001309">
    <property type="entry name" value="Pept_C14_p20"/>
</dbReference>
<reference evidence="21 22" key="1">
    <citation type="submission" date="2020-06" db="EMBL/GenBank/DDBJ databases">
        <authorList>
            <consortium name="Wellcome Sanger Institute Data Sharing"/>
        </authorList>
    </citation>
    <scope>NUCLEOTIDE SEQUENCE [LARGE SCALE GENOMIC DNA]</scope>
</reference>
<dbReference type="InterPro" id="IPR001315">
    <property type="entry name" value="CARD"/>
</dbReference>
<dbReference type="InterPro" id="IPR015917">
    <property type="entry name" value="Pept_C14A"/>
</dbReference>
<evidence type="ECO:0000256" key="3">
    <source>
        <dbReference type="ARBA" id="ARBA00010134"/>
    </source>
</evidence>
<dbReference type="Ensembl" id="ENSDCDT00010009319.1">
    <property type="protein sequence ID" value="ENSDCDP00010008879.1"/>
    <property type="gene ID" value="ENSDCDG00010003988.1"/>
</dbReference>
<keyword evidence="12" id="KW-0539">Nucleus</keyword>
<dbReference type="GeneID" id="114787768"/>
<dbReference type="PROSITE" id="PS50209">
    <property type="entry name" value="CARD"/>
    <property type="match status" value="1"/>
</dbReference>
<evidence type="ECO:0000256" key="5">
    <source>
        <dbReference type="ARBA" id="ARBA00022553"/>
    </source>
</evidence>
<dbReference type="PRINTS" id="PR00376">
    <property type="entry name" value="IL1BCENZYME"/>
</dbReference>
<dbReference type="PROSITE" id="PS01122">
    <property type="entry name" value="CASPASE_CYS"/>
    <property type="match status" value="1"/>
</dbReference>
<dbReference type="PROSITE" id="PS50208">
    <property type="entry name" value="CASPASE_P20"/>
    <property type="match status" value="1"/>
</dbReference>
<keyword evidence="7" id="KW-0053">Apoptosis</keyword>
<dbReference type="GO" id="GO:0006915">
    <property type="term" value="P:apoptotic process"/>
    <property type="evidence" value="ECO:0007669"/>
    <property type="project" value="UniProtKB-KW"/>
</dbReference>
<evidence type="ECO:0000256" key="12">
    <source>
        <dbReference type="ARBA" id="ARBA00023242"/>
    </source>
</evidence>
<evidence type="ECO:0000256" key="17">
    <source>
        <dbReference type="RuleBase" id="RU003971"/>
    </source>
</evidence>
<keyword evidence="22" id="KW-1185">Reference proteome</keyword>
<dbReference type="Proteomes" id="UP000694580">
    <property type="component" value="Chromosome 4"/>
</dbReference>
<keyword evidence="6" id="KW-0645">Protease</keyword>
<gene>
    <name evidence="21" type="primary">casp20</name>
</gene>
<evidence type="ECO:0000256" key="9">
    <source>
        <dbReference type="ARBA" id="ARBA00022801"/>
    </source>
</evidence>
<reference evidence="21" key="3">
    <citation type="submission" date="2025-09" db="UniProtKB">
        <authorList>
            <consortium name="Ensembl"/>
        </authorList>
    </citation>
    <scope>IDENTIFICATION</scope>
</reference>
<evidence type="ECO:0000256" key="6">
    <source>
        <dbReference type="ARBA" id="ARBA00022670"/>
    </source>
</evidence>
<evidence type="ECO:0000256" key="2">
    <source>
        <dbReference type="ARBA" id="ARBA00004496"/>
    </source>
</evidence>
<dbReference type="Gene3D" id="1.10.533.10">
    <property type="entry name" value="Death Domain, Fas"/>
    <property type="match status" value="1"/>
</dbReference>
<dbReference type="FunFam" id="3.40.50.1460:FF:000008">
    <property type="entry name" value="caspase-8 isoform X1"/>
    <property type="match status" value="1"/>
</dbReference>
<keyword evidence="9" id="KW-0378">Hydrolase</keyword>
<dbReference type="PIRSF" id="PIRSF038001">
    <property type="entry name" value="Caspase_ICE"/>
    <property type="match status" value="1"/>
</dbReference>
<keyword evidence="5" id="KW-0597">Phosphoprotein</keyword>
<keyword evidence="10" id="KW-0788">Thiol protease</keyword>
<dbReference type="InterPro" id="IPR033139">
    <property type="entry name" value="Caspase_cys_AS"/>
</dbReference>
<dbReference type="PANTHER" id="PTHR48169:SF7">
    <property type="entry name" value="CASPASE 10"/>
    <property type="match status" value="1"/>
</dbReference>
<dbReference type="PROSITE" id="PS50207">
    <property type="entry name" value="CASPASE_P10"/>
    <property type="match status" value="1"/>
</dbReference>
<evidence type="ECO:0000313" key="21">
    <source>
        <dbReference type="Ensembl" id="ENSDCDP00010008879.1"/>
    </source>
</evidence>
<evidence type="ECO:0000256" key="1">
    <source>
        <dbReference type="ARBA" id="ARBA00004123"/>
    </source>
</evidence>
<evidence type="ECO:0000259" key="18">
    <source>
        <dbReference type="PROSITE" id="PS50207"/>
    </source>
</evidence>
<dbReference type="InterPro" id="IPR002138">
    <property type="entry name" value="Pept_C14_p10"/>
</dbReference>
<dbReference type="GO" id="GO:0005737">
    <property type="term" value="C:cytoplasm"/>
    <property type="evidence" value="ECO:0007669"/>
    <property type="project" value="UniProtKB-SubCell"/>
</dbReference>
<keyword evidence="4" id="KW-0963">Cytoplasm</keyword>
<feature type="active site" evidence="16">
    <location>
        <position position="252"/>
    </location>
</feature>
<dbReference type="Pfam" id="PF00619">
    <property type="entry name" value="CARD"/>
    <property type="match status" value="1"/>
</dbReference>
<feature type="domain" description="Caspase family p10" evidence="18">
    <location>
        <begin position="276"/>
        <end position="367"/>
    </location>
</feature>
<evidence type="ECO:0000259" key="19">
    <source>
        <dbReference type="PROSITE" id="PS50208"/>
    </source>
</evidence>
<proteinExistence type="inferred from homology"/>
<organism evidence="21 22">
    <name type="scientific">Denticeps clupeoides</name>
    <name type="common">denticle herring</name>
    <dbReference type="NCBI Taxonomy" id="299321"/>
    <lineage>
        <taxon>Eukaryota</taxon>
        <taxon>Metazoa</taxon>
        <taxon>Chordata</taxon>
        <taxon>Craniata</taxon>
        <taxon>Vertebrata</taxon>
        <taxon>Euteleostomi</taxon>
        <taxon>Actinopterygii</taxon>
        <taxon>Neopterygii</taxon>
        <taxon>Teleostei</taxon>
        <taxon>Clupei</taxon>
        <taxon>Clupeiformes</taxon>
        <taxon>Denticipitoidei</taxon>
        <taxon>Denticipitidae</taxon>
        <taxon>Denticeps</taxon>
    </lineage>
</organism>
<evidence type="ECO:0000256" key="8">
    <source>
        <dbReference type="ARBA" id="ARBA00022737"/>
    </source>
</evidence>
<dbReference type="SUPFAM" id="SSF52129">
    <property type="entry name" value="Caspase-like"/>
    <property type="match status" value="1"/>
</dbReference>
<dbReference type="GO" id="GO:0004197">
    <property type="term" value="F:cysteine-type endopeptidase activity"/>
    <property type="evidence" value="ECO:0007669"/>
    <property type="project" value="InterPro"/>
</dbReference>
<feature type="domain" description="Caspase family p20" evidence="19">
    <location>
        <begin position="136"/>
        <end position="256"/>
    </location>
</feature>
<evidence type="ECO:0000256" key="14">
    <source>
        <dbReference type="ARBA" id="ARBA00066479"/>
    </source>
</evidence>
<dbReference type="CDD" id="cd00032">
    <property type="entry name" value="CASc"/>
    <property type="match status" value="1"/>
</dbReference>
<evidence type="ECO:0000256" key="11">
    <source>
        <dbReference type="ARBA" id="ARBA00023145"/>
    </source>
</evidence>
<dbReference type="Gene3D" id="3.40.50.1460">
    <property type="match status" value="1"/>
</dbReference>
<feature type="active site" evidence="16">
    <location>
        <position position="209"/>
    </location>
</feature>
<dbReference type="GO" id="GO:0005886">
    <property type="term" value="C:plasma membrane"/>
    <property type="evidence" value="ECO:0007669"/>
    <property type="project" value="UniProtKB-ARBA"/>
</dbReference>
<dbReference type="EC" id="3.4.22.61" evidence="14"/>
<feature type="domain" description="CARD" evidence="20">
    <location>
        <begin position="1"/>
        <end position="75"/>
    </location>
</feature>
<dbReference type="AlphaFoldDB" id="A0AAY4AJ32"/>
<evidence type="ECO:0000256" key="7">
    <source>
        <dbReference type="ARBA" id="ARBA00022703"/>
    </source>
</evidence>
<comment type="subcellular location">
    <subcellularLocation>
        <location evidence="2">Cytoplasm</location>
    </subcellularLocation>
    <subcellularLocation>
        <location evidence="1">Nucleus</location>
    </subcellularLocation>
</comment>
<accession>A0AAY4AJ32</accession>
<dbReference type="CDD" id="cd01671">
    <property type="entry name" value="CARD"/>
    <property type="match status" value="1"/>
</dbReference>
<keyword evidence="11" id="KW-0865">Zymogen</keyword>
<dbReference type="GO" id="GO:0043065">
    <property type="term" value="P:positive regulation of apoptotic process"/>
    <property type="evidence" value="ECO:0007669"/>
    <property type="project" value="UniProtKB-ARBA"/>
</dbReference>
<dbReference type="SMART" id="SM00115">
    <property type="entry name" value="CASc"/>
    <property type="match status" value="1"/>
</dbReference>
<dbReference type="RefSeq" id="XP_028831456.1">
    <property type="nucleotide sequence ID" value="XM_028975623.1"/>
</dbReference>
<comment type="catalytic activity">
    <reaction evidence="13">
        <text>Strict requirement for Asp at position P1 and has a preferred cleavage sequence of (Leu/Asp/Val)-Glu-Thr-Asp-|-(Gly/Ser/Ala).</text>
        <dbReference type="EC" id="3.4.22.61"/>
    </reaction>
</comment>